<dbReference type="Proteomes" id="UP001556170">
    <property type="component" value="Unassembled WGS sequence"/>
</dbReference>
<evidence type="ECO:0000313" key="1">
    <source>
        <dbReference type="EMBL" id="MEW9625134.1"/>
    </source>
</evidence>
<name>A0ABV3QRL6_9GAMM</name>
<comment type="caution">
    <text evidence="1">The sequence shown here is derived from an EMBL/GenBank/DDBJ whole genome shotgun (WGS) entry which is preliminary data.</text>
</comment>
<evidence type="ECO:0000313" key="2">
    <source>
        <dbReference type="Proteomes" id="UP001556170"/>
    </source>
</evidence>
<dbReference type="EMBL" id="JBFOHL010000011">
    <property type="protein sequence ID" value="MEW9625134.1"/>
    <property type="molecule type" value="Genomic_DNA"/>
</dbReference>
<sequence length="63" mass="6768">MCAYSILTTAEAAEFGAAESCVDAQMTSEVDLGAWPVARETIGRFLDAAVAKRKMRESARKKG</sequence>
<dbReference type="RefSeq" id="WP_367845427.1">
    <property type="nucleotide sequence ID" value="NZ_JBFOHL010000011.1"/>
</dbReference>
<proteinExistence type="predicted"/>
<keyword evidence="2" id="KW-1185">Reference proteome</keyword>
<protein>
    <submittedName>
        <fullName evidence="1">Uncharacterized protein</fullName>
    </submittedName>
</protein>
<reference evidence="1 2" key="1">
    <citation type="submission" date="2024-06" db="EMBL/GenBank/DDBJ databases">
        <authorList>
            <person name="Woo H."/>
        </authorList>
    </citation>
    <scope>NUCLEOTIDE SEQUENCE [LARGE SCALE GENOMIC DNA]</scope>
    <source>
        <strain evidence="1 2">S2-g</strain>
    </source>
</reference>
<accession>A0ABV3QRL6</accession>
<organism evidence="1 2">
    <name type="scientific">Rhodanobacter geophilus</name>
    <dbReference type="NCBI Taxonomy" id="3162488"/>
    <lineage>
        <taxon>Bacteria</taxon>
        <taxon>Pseudomonadati</taxon>
        <taxon>Pseudomonadota</taxon>
        <taxon>Gammaproteobacteria</taxon>
        <taxon>Lysobacterales</taxon>
        <taxon>Rhodanobacteraceae</taxon>
        <taxon>Rhodanobacter</taxon>
    </lineage>
</organism>
<gene>
    <name evidence="1" type="ORF">ABQJ56_12965</name>
</gene>